<dbReference type="OrthoDB" id="411301at2"/>
<dbReference type="Pfam" id="PF10604">
    <property type="entry name" value="Polyketide_cyc2"/>
    <property type="match status" value="1"/>
</dbReference>
<reference evidence="2 4" key="2">
    <citation type="submission" date="2018-08" db="EMBL/GenBank/DDBJ databases">
        <title>Brachybacterium saurashtrense DSM 23186.</title>
        <authorList>
            <person name="Li Y."/>
        </authorList>
    </citation>
    <scope>NUCLEOTIDE SEQUENCE [LARGE SCALE GENOMIC DNA]</scope>
    <source>
        <strain evidence="2 4">DSM 23186</strain>
    </source>
</reference>
<accession>A0A345YP44</accession>
<dbReference type="InterPro" id="IPR023393">
    <property type="entry name" value="START-like_dom_sf"/>
</dbReference>
<gene>
    <name evidence="1" type="ORF">DWV08_08805</name>
    <name evidence="2" type="ORF">DXU92_00550</name>
</gene>
<dbReference type="CDD" id="cd07812">
    <property type="entry name" value="SRPBCC"/>
    <property type="match status" value="1"/>
</dbReference>
<reference evidence="1 3" key="1">
    <citation type="submission" date="2018-07" db="EMBL/GenBank/DDBJ databases">
        <title>Brachybacterium saurashtrense DSM 23186 genome sequence.</title>
        <authorList>
            <person name="Guo L."/>
        </authorList>
    </citation>
    <scope>NUCLEOTIDE SEQUENCE [LARGE SCALE GENOMIC DNA]</scope>
    <source>
        <strain evidence="1 3">DSM 23186</strain>
    </source>
</reference>
<evidence type="ECO:0000313" key="1">
    <source>
        <dbReference type="EMBL" id="AXK45696.1"/>
    </source>
</evidence>
<dbReference type="RefSeq" id="WP_115413444.1">
    <property type="nucleotide sequence ID" value="NZ_CP031356.1"/>
</dbReference>
<proteinExistence type="predicted"/>
<keyword evidence="3" id="KW-1185">Reference proteome</keyword>
<dbReference type="AlphaFoldDB" id="A0A345YP44"/>
<evidence type="ECO:0000313" key="2">
    <source>
        <dbReference type="EMBL" id="RRR24714.1"/>
    </source>
</evidence>
<dbReference type="Gene3D" id="3.30.530.20">
    <property type="match status" value="1"/>
</dbReference>
<organism evidence="2 4">
    <name type="scientific">Brachybacterium saurashtrense</name>
    <dbReference type="NCBI Taxonomy" id="556288"/>
    <lineage>
        <taxon>Bacteria</taxon>
        <taxon>Bacillati</taxon>
        <taxon>Actinomycetota</taxon>
        <taxon>Actinomycetes</taxon>
        <taxon>Micrococcales</taxon>
        <taxon>Dermabacteraceae</taxon>
        <taxon>Brachybacterium</taxon>
    </lineage>
</organism>
<dbReference type="InterPro" id="IPR019587">
    <property type="entry name" value="Polyketide_cyclase/dehydratase"/>
</dbReference>
<dbReference type="SUPFAM" id="SSF55961">
    <property type="entry name" value="Bet v1-like"/>
    <property type="match status" value="1"/>
</dbReference>
<dbReference type="Proteomes" id="UP000254236">
    <property type="component" value="Chromosome"/>
</dbReference>
<sequence length="172" mass="19353">MEFTVSLPIPRPRRQVLELLSNPAHHAAWVRDLLAHELVSGTEGQVGAVSRVEMRSGKGTMEARETITRRDPERLEGIAEDVVVHYERELVAPGMWSAAREHLHDLGDGTTLWESENEYRFDARAMRLLAPLMRRAFRTQTLRHMEDFRAFAVHGTDVRGADARGADGAESG</sequence>
<dbReference type="EMBL" id="QSWH01000001">
    <property type="protein sequence ID" value="RRR24714.1"/>
    <property type="molecule type" value="Genomic_DNA"/>
</dbReference>
<dbReference type="KEGG" id="bsau:DWV08_08805"/>
<dbReference type="Proteomes" id="UP000282185">
    <property type="component" value="Unassembled WGS sequence"/>
</dbReference>
<dbReference type="EMBL" id="CP031356">
    <property type="protein sequence ID" value="AXK45696.1"/>
    <property type="molecule type" value="Genomic_DNA"/>
</dbReference>
<name>A0A345YP44_9MICO</name>
<evidence type="ECO:0000313" key="4">
    <source>
        <dbReference type="Proteomes" id="UP000282185"/>
    </source>
</evidence>
<evidence type="ECO:0000313" key="3">
    <source>
        <dbReference type="Proteomes" id="UP000254236"/>
    </source>
</evidence>
<protein>
    <submittedName>
        <fullName evidence="2">SRPBCC family protein</fullName>
    </submittedName>
</protein>